<gene>
    <name evidence="1" type="ordered locus">MGAS9429_Spy0877</name>
</gene>
<dbReference type="HOGENOM" id="CLU_3405770_0_0_9"/>
<reference evidence="1 2" key="1">
    <citation type="journal article" date="2006" name="Proc. Natl. Acad. Sci. U.S.A.">
        <title>Molecular genetic anatomy of inter- and intraserotype variation in the human bacterial pathogen group A Streptococcus.</title>
        <authorList>
            <person name="Beres S.B."/>
            <person name="Richter E.W."/>
            <person name="Nagiec M.J."/>
            <person name="Sumby P."/>
            <person name="Porcella S.F."/>
            <person name="DeLeo F.R."/>
            <person name="Musser J.M."/>
        </authorList>
    </citation>
    <scope>NUCLEOTIDE SEQUENCE [LARGE SCALE GENOMIC DNA]</scope>
    <source>
        <strain evidence="1 2">MGAS9429</strain>
    </source>
</reference>
<dbReference type="EMBL" id="CP000259">
    <property type="protein sequence ID" value="ABF32064.1"/>
    <property type="molecule type" value="Genomic_DNA"/>
</dbReference>
<dbReference type="AlphaFoldDB" id="Q1JM05"/>
<proteinExistence type="predicted"/>
<protein>
    <submittedName>
        <fullName evidence="1">Uncharacterized protein</fullName>
    </submittedName>
</protein>
<evidence type="ECO:0000313" key="2">
    <source>
        <dbReference type="Proteomes" id="UP000002433"/>
    </source>
</evidence>
<evidence type="ECO:0000313" key="1">
    <source>
        <dbReference type="EMBL" id="ABF32064.1"/>
    </source>
</evidence>
<accession>Q1JM05</accession>
<dbReference type="Proteomes" id="UP000002433">
    <property type="component" value="Chromosome"/>
</dbReference>
<sequence>MLDAAVKKRRIAKKTDTIPNQGRLFKNRFI</sequence>
<name>Q1JM05_STRPC</name>
<dbReference type="KEGG" id="spk:MGAS9429_Spy0877"/>
<organism evidence="1 2">
    <name type="scientific">Streptococcus pyogenes serotype M12 (strain MGAS9429)</name>
    <dbReference type="NCBI Taxonomy" id="370551"/>
    <lineage>
        <taxon>Bacteria</taxon>
        <taxon>Bacillati</taxon>
        <taxon>Bacillota</taxon>
        <taxon>Bacilli</taxon>
        <taxon>Lactobacillales</taxon>
        <taxon>Streptococcaceae</taxon>
        <taxon>Streptococcus</taxon>
    </lineage>
</organism>